<keyword evidence="2" id="KW-1185">Reference proteome</keyword>
<proteinExistence type="predicted"/>
<evidence type="ECO:0000313" key="2">
    <source>
        <dbReference type="Proteomes" id="UP000295674"/>
    </source>
</evidence>
<gene>
    <name evidence="1" type="ORF">E1181_31190</name>
</gene>
<dbReference type="AlphaFoldDB" id="A0A4R4V533"/>
<dbReference type="Proteomes" id="UP000295674">
    <property type="component" value="Unassembled WGS sequence"/>
</dbReference>
<feature type="non-terminal residue" evidence="1">
    <location>
        <position position="36"/>
    </location>
</feature>
<comment type="caution">
    <text evidence="1">The sequence shown here is derived from an EMBL/GenBank/DDBJ whole genome shotgun (WGS) entry which is preliminary data.</text>
</comment>
<protein>
    <submittedName>
        <fullName evidence="1">TetR/AcrR family transcriptional regulator</fullName>
    </submittedName>
</protein>
<organism evidence="1 2">
    <name type="scientific">Saccharopolyspora terrae</name>
    <dbReference type="NCBI Taxonomy" id="2530384"/>
    <lineage>
        <taxon>Bacteria</taxon>
        <taxon>Bacillati</taxon>
        <taxon>Actinomycetota</taxon>
        <taxon>Actinomycetes</taxon>
        <taxon>Pseudonocardiales</taxon>
        <taxon>Pseudonocardiaceae</taxon>
        <taxon>Saccharopolyspora</taxon>
    </lineage>
</organism>
<name>A0A4R4V533_9PSEU</name>
<reference evidence="1 2" key="1">
    <citation type="submission" date="2019-03" db="EMBL/GenBank/DDBJ databases">
        <title>Draft genome sequences of novel Actinobacteria.</title>
        <authorList>
            <person name="Sahin N."/>
            <person name="Ay H."/>
            <person name="Saygin H."/>
        </authorList>
    </citation>
    <scope>NUCLEOTIDE SEQUENCE [LARGE SCALE GENOMIC DNA]</scope>
    <source>
        <strain evidence="1 2">16K309</strain>
    </source>
</reference>
<dbReference type="EMBL" id="SMKS01000162">
    <property type="protein sequence ID" value="TDC97412.1"/>
    <property type="molecule type" value="Genomic_DNA"/>
</dbReference>
<sequence>MPAEIAPLRRKPVQQRSAQRVEKMLAATAGLIDEVG</sequence>
<evidence type="ECO:0000313" key="1">
    <source>
        <dbReference type="EMBL" id="TDC97412.1"/>
    </source>
</evidence>
<accession>A0A4R4V533</accession>